<evidence type="ECO:0000313" key="1">
    <source>
        <dbReference type="EMBL" id="VYU37740.1"/>
    </source>
</evidence>
<dbReference type="AlphaFoldDB" id="A0A6N3E9L6"/>
<name>A0A6N3E9L6_9CLOT</name>
<proteinExistence type="predicted"/>
<sequence>MSQQDVYLVEELEKNNKEDSLRELRVLSIS</sequence>
<reference evidence="1" key="1">
    <citation type="submission" date="2019-11" db="EMBL/GenBank/DDBJ databases">
        <authorList>
            <person name="Feng L."/>
        </authorList>
    </citation>
    <scope>NUCLEOTIDE SEQUENCE</scope>
    <source>
        <strain evidence="1">CTertiumLFYP3</strain>
    </source>
</reference>
<organism evidence="1">
    <name type="scientific">Clostridium tertium</name>
    <dbReference type="NCBI Taxonomy" id="1559"/>
    <lineage>
        <taxon>Bacteria</taxon>
        <taxon>Bacillati</taxon>
        <taxon>Bacillota</taxon>
        <taxon>Clostridia</taxon>
        <taxon>Eubacteriales</taxon>
        <taxon>Clostridiaceae</taxon>
        <taxon>Clostridium</taxon>
    </lineage>
</organism>
<dbReference type="EMBL" id="CACRTO010000020">
    <property type="protein sequence ID" value="VYU37740.1"/>
    <property type="molecule type" value="Genomic_DNA"/>
</dbReference>
<gene>
    <name evidence="1" type="ORF">CTLFYP3_02218</name>
</gene>
<protein>
    <submittedName>
        <fullName evidence="1">Uncharacterized protein</fullName>
    </submittedName>
</protein>
<accession>A0A6N3E9L6</accession>